<keyword evidence="9" id="KW-0325">Glycoprotein</keyword>
<keyword evidence="10" id="KW-1071">Ligand-gated ion channel</keyword>
<accession>A0ABR1BYU5</accession>
<evidence type="ECO:0000256" key="10">
    <source>
        <dbReference type="ARBA" id="ARBA00023286"/>
    </source>
</evidence>
<evidence type="ECO:0000313" key="15">
    <source>
        <dbReference type="Proteomes" id="UP001303046"/>
    </source>
</evidence>
<evidence type="ECO:0000256" key="3">
    <source>
        <dbReference type="ARBA" id="ARBA00022448"/>
    </source>
</evidence>
<keyword evidence="7 12" id="KW-0472">Membrane</keyword>
<evidence type="ECO:0000256" key="4">
    <source>
        <dbReference type="ARBA" id="ARBA00022692"/>
    </source>
</evidence>
<evidence type="ECO:0000259" key="13">
    <source>
        <dbReference type="SMART" id="SM00079"/>
    </source>
</evidence>
<dbReference type="SMART" id="SM00079">
    <property type="entry name" value="PBPe"/>
    <property type="match status" value="1"/>
</dbReference>
<feature type="domain" description="Ionotropic glutamate receptor C-terminal" evidence="13">
    <location>
        <begin position="6"/>
        <end position="191"/>
    </location>
</feature>
<keyword evidence="15" id="KW-1185">Reference proteome</keyword>
<reference evidence="14 15" key="1">
    <citation type="submission" date="2023-08" db="EMBL/GenBank/DDBJ databases">
        <title>A Necator americanus chromosomal reference genome.</title>
        <authorList>
            <person name="Ilik V."/>
            <person name="Petrzelkova K.J."/>
            <person name="Pardy F."/>
            <person name="Fuh T."/>
            <person name="Niatou-Singa F.S."/>
            <person name="Gouil Q."/>
            <person name="Baker L."/>
            <person name="Ritchie M.E."/>
            <person name="Jex A.R."/>
            <person name="Gazzola D."/>
            <person name="Li H."/>
            <person name="Toshio Fujiwara R."/>
            <person name="Zhan B."/>
            <person name="Aroian R.V."/>
            <person name="Pafco B."/>
            <person name="Schwarz E.M."/>
        </authorList>
    </citation>
    <scope>NUCLEOTIDE SEQUENCE [LARGE SCALE GENOMIC DNA]</scope>
    <source>
        <strain evidence="14 15">Aroian</strain>
        <tissue evidence="14">Whole animal</tissue>
    </source>
</reference>
<evidence type="ECO:0000256" key="12">
    <source>
        <dbReference type="SAM" id="Phobius"/>
    </source>
</evidence>
<keyword evidence="8" id="KW-0675">Receptor</keyword>
<evidence type="ECO:0000256" key="2">
    <source>
        <dbReference type="ARBA" id="ARBA00008685"/>
    </source>
</evidence>
<sequence length="260" mass="29050">MKHEAHFVSACVRNCSAKLMAGIDVGPLLSPMIAAIRDGPASATTASSIAPLRAHLLTSFEELGNQSEYKFGAVFGGSTMHFFKYSRIETFRKLWETMQNQTPTAFVAENDSGVRRALQEKYVFLMESATLDYQVTQNCNLTRVGNVVLGSNGYSIALPKGSKWREKLTRQILDLNEKGVIMMLKDTWWKKRQQDCDAESVEDRRALGVDHVKGLFVLLAFGLGISLIISLSEKFIFAMVIKTNAFKRGSFVCPVVMRHK</sequence>
<dbReference type="InterPro" id="IPR015683">
    <property type="entry name" value="Ionotropic_Glu_rcpt"/>
</dbReference>
<keyword evidence="5 12" id="KW-1133">Transmembrane helix</keyword>
<evidence type="ECO:0000256" key="7">
    <source>
        <dbReference type="ARBA" id="ARBA00023136"/>
    </source>
</evidence>
<keyword evidence="6" id="KW-0406">Ion transport</keyword>
<dbReference type="SUPFAM" id="SSF53850">
    <property type="entry name" value="Periplasmic binding protein-like II"/>
    <property type="match status" value="1"/>
</dbReference>
<feature type="transmembrane region" description="Helical" evidence="12">
    <location>
        <begin position="215"/>
        <end position="241"/>
    </location>
</feature>
<keyword evidence="3" id="KW-0813">Transport</keyword>
<protein>
    <recommendedName>
        <fullName evidence="13">Ionotropic glutamate receptor C-terminal domain-containing protein</fullName>
    </recommendedName>
</protein>
<dbReference type="Gene3D" id="3.40.190.10">
    <property type="entry name" value="Periplasmic binding protein-like II"/>
    <property type="match status" value="1"/>
</dbReference>
<name>A0ABR1BYU5_NECAM</name>
<dbReference type="InterPro" id="IPR001320">
    <property type="entry name" value="Iontro_rcpt_C"/>
</dbReference>
<keyword evidence="11" id="KW-0407">Ion channel</keyword>
<evidence type="ECO:0000256" key="11">
    <source>
        <dbReference type="ARBA" id="ARBA00023303"/>
    </source>
</evidence>
<organism evidence="14 15">
    <name type="scientific">Necator americanus</name>
    <name type="common">Human hookworm</name>
    <dbReference type="NCBI Taxonomy" id="51031"/>
    <lineage>
        <taxon>Eukaryota</taxon>
        <taxon>Metazoa</taxon>
        <taxon>Ecdysozoa</taxon>
        <taxon>Nematoda</taxon>
        <taxon>Chromadorea</taxon>
        <taxon>Rhabditida</taxon>
        <taxon>Rhabditina</taxon>
        <taxon>Rhabditomorpha</taxon>
        <taxon>Strongyloidea</taxon>
        <taxon>Ancylostomatidae</taxon>
        <taxon>Bunostominae</taxon>
        <taxon>Necator</taxon>
    </lineage>
</organism>
<comment type="subcellular location">
    <subcellularLocation>
        <location evidence="1">Membrane</location>
        <topology evidence="1">Multi-pass membrane protein</topology>
    </subcellularLocation>
</comment>
<comment type="caution">
    <text evidence="14">The sequence shown here is derived from an EMBL/GenBank/DDBJ whole genome shotgun (WGS) entry which is preliminary data.</text>
</comment>
<evidence type="ECO:0000256" key="5">
    <source>
        <dbReference type="ARBA" id="ARBA00022989"/>
    </source>
</evidence>
<evidence type="ECO:0000313" key="14">
    <source>
        <dbReference type="EMBL" id="KAK6730395.1"/>
    </source>
</evidence>
<keyword evidence="4 12" id="KW-0812">Transmembrane</keyword>
<evidence type="ECO:0000256" key="1">
    <source>
        <dbReference type="ARBA" id="ARBA00004141"/>
    </source>
</evidence>
<dbReference type="PANTHER" id="PTHR18966">
    <property type="entry name" value="IONOTROPIC GLUTAMATE RECEPTOR"/>
    <property type="match status" value="1"/>
</dbReference>
<dbReference type="EMBL" id="JAVFWL010000001">
    <property type="protein sequence ID" value="KAK6730395.1"/>
    <property type="molecule type" value="Genomic_DNA"/>
</dbReference>
<gene>
    <name evidence="14" type="primary">Necator_chrI.g3209</name>
    <name evidence="14" type="ORF">RB195_007080</name>
</gene>
<evidence type="ECO:0000256" key="6">
    <source>
        <dbReference type="ARBA" id="ARBA00023065"/>
    </source>
</evidence>
<proteinExistence type="inferred from homology"/>
<comment type="similarity">
    <text evidence="2">Belongs to the glutamate-gated ion channel (TC 1.A.10.1) family.</text>
</comment>
<evidence type="ECO:0000256" key="9">
    <source>
        <dbReference type="ARBA" id="ARBA00023180"/>
    </source>
</evidence>
<dbReference type="Proteomes" id="UP001303046">
    <property type="component" value="Unassembled WGS sequence"/>
</dbReference>
<evidence type="ECO:0000256" key="8">
    <source>
        <dbReference type="ARBA" id="ARBA00023170"/>
    </source>
</evidence>